<dbReference type="RefSeq" id="WP_187429471.1">
    <property type="nucleotide sequence ID" value="NZ_CP143423.1"/>
</dbReference>
<dbReference type="EMBL" id="CP143423">
    <property type="protein sequence ID" value="WVX50165.1"/>
    <property type="molecule type" value="Genomic_DNA"/>
</dbReference>
<sequence>MIQKMAFISATALLALGACATVSSETISTVVVDGEAYDVRTRTIEGANGSYETSSVRVNARYYLCILDSPGDCEAAARRGLEDPIDRF</sequence>
<reference evidence="2 3" key="1">
    <citation type="submission" date="2015-07" db="EMBL/GenBank/DDBJ databases">
        <authorList>
            <person name="Voget S."/>
            <person name="Dogs M."/>
            <person name="Brinkhoff T.H."/>
            <person name="Daniel R."/>
        </authorList>
    </citation>
    <scope>NUCLEOTIDE SEQUENCE [LARGE SCALE GENOMIC DNA]</scope>
    <source>
        <strain evidence="2 3">B14</strain>
    </source>
</reference>
<keyword evidence="3" id="KW-1185">Reference proteome</keyword>
<protein>
    <recommendedName>
        <fullName evidence="4">Lipoprotein</fullName>
    </recommendedName>
</protein>
<feature type="signal peptide" evidence="1">
    <location>
        <begin position="1"/>
        <end position="20"/>
    </location>
</feature>
<feature type="chain" id="PRO_5046606505" description="Lipoprotein" evidence="1">
    <location>
        <begin position="21"/>
        <end position="88"/>
    </location>
</feature>
<organism evidence="2 3">
    <name type="scientific">Roseobacter fucihabitans</name>
    <dbReference type="NCBI Taxonomy" id="1537242"/>
    <lineage>
        <taxon>Bacteria</taxon>
        <taxon>Pseudomonadati</taxon>
        <taxon>Pseudomonadota</taxon>
        <taxon>Alphaproteobacteria</taxon>
        <taxon>Rhodobacterales</taxon>
        <taxon>Roseobacteraceae</taxon>
        <taxon>Roseobacter</taxon>
    </lineage>
</organism>
<evidence type="ECO:0000313" key="2">
    <source>
        <dbReference type="EMBL" id="WVX50165.1"/>
    </source>
</evidence>
<keyword evidence="1" id="KW-0732">Signal</keyword>
<evidence type="ECO:0000256" key="1">
    <source>
        <dbReference type="SAM" id="SignalP"/>
    </source>
</evidence>
<dbReference type="PROSITE" id="PS51257">
    <property type="entry name" value="PROKAR_LIPOPROTEIN"/>
    <property type="match status" value="1"/>
</dbReference>
<evidence type="ECO:0000313" key="3">
    <source>
        <dbReference type="Proteomes" id="UP001318682"/>
    </source>
</evidence>
<dbReference type="Proteomes" id="UP001318682">
    <property type="component" value="Chromosome"/>
</dbReference>
<reference evidence="3" key="2">
    <citation type="submission" date="2024-01" db="EMBL/GenBank/DDBJ databases">
        <title>Roseobacter fucihabitans sp. nov., isolated from the brown alga Fucus spiralis.</title>
        <authorList>
            <person name="Hahnke S."/>
            <person name="Berger M."/>
            <person name="Schlingloff A."/>
            <person name="Athale I."/>
            <person name="Neumann-Schaal M."/>
            <person name="Adenaya A."/>
            <person name="Poehlein A."/>
            <person name="Daniel R."/>
            <person name="Pertersen J."/>
            <person name="Brinkhoff T."/>
        </authorList>
    </citation>
    <scope>NUCLEOTIDE SEQUENCE [LARGE SCALE GENOMIC DNA]</scope>
    <source>
        <strain evidence="3">B14</strain>
    </source>
</reference>
<gene>
    <name evidence="2" type="ORF">ROLI_032610</name>
</gene>
<evidence type="ECO:0008006" key="4">
    <source>
        <dbReference type="Google" id="ProtNLM"/>
    </source>
</evidence>
<name>A0ABZ2BVV5_9RHOB</name>
<accession>A0ABZ2BVV5</accession>
<proteinExistence type="predicted"/>